<reference evidence="1" key="1">
    <citation type="submission" date="2025-08" db="UniProtKB">
        <authorList>
            <consortium name="RefSeq"/>
        </authorList>
    </citation>
    <scope>IDENTIFICATION</scope>
    <source>
        <tissue evidence="1">Leukocyte</tissue>
    </source>
</reference>
<evidence type="ECO:0000313" key="1">
    <source>
        <dbReference type="RefSeq" id="XP_020037182.1"/>
    </source>
</evidence>
<dbReference type="AlphaFoldDB" id="A0A8B7VZR7"/>
<accession>A0A8B7VZR7</accession>
<sequence>MLDFFTIFSNGGLVLCEVEESRKICAPTTMKKFENSEKAKKPLRTMIEIRVGEKPREKAKNSKKGRGVARRKVCLSSLDMHERC</sequence>
<dbReference type="RefSeq" id="XP_020037182.1">
    <property type="nucleotide sequence ID" value="XM_020181593.1"/>
</dbReference>
<proteinExistence type="predicted"/>
<organism evidence="1">
    <name type="scientific">Castor canadensis</name>
    <name type="common">American beaver</name>
    <dbReference type="NCBI Taxonomy" id="51338"/>
    <lineage>
        <taxon>Eukaryota</taxon>
        <taxon>Metazoa</taxon>
        <taxon>Chordata</taxon>
        <taxon>Craniata</taxon>
        <taxon>Vertebrata</taxon>
        <taxon>Euteleostomi</taxon>
        <taxon>Mammalia</taxon>
        <taxon>Eutheria</taxon>
        <taxon>Euarchontoglires</taxon>
        <taxon>Glires</taxon>
        <taxon>Rodentia</taxon>
        <taxon>Castorimorpha</taxon>
        <taxon>Castoridae</taxon>
        <taxon>Castor</taxon>
    </lineage>
</organism>
<dbReference type="OrthoDB" id="1727884at2759"/>
<protein>
    <submittedName>
        <fullName evidence="1">Signal recognition particle receptor subunit alpha-like</fullName>
    </submittedName>
</protein>
<name>A0A8B7VZR7_CASCN</name>
<gene>
    <name evidence="1" type="primary">LOC109697756</name>
</gene>
<dbReference type="KEGG" id="ccan:109697756"/>